<dbReference type="Gene3D" id="1.10.10.60">
    <property type="entry name" value="Homeodomain-like"/>
    <property type="match status" value="1"/>
</dbReference>
<evidence type="ECO:0000256" key="2">
    <source>
        <dbReference type="ARBA" id="ARBA00023125"/>
    </source>
</evidence>
<dbReference type="AlphaFoldDB" id="A0AAV2TFB3"/>
<feature type="region of interest" description="Disordered" evidence="7">
    <location>
        <begin position="40"/>
        <end position="169"/>
    </location>
</feature>
<evidence type="ECO:0000256" key="1">
    <source>
        <dbReference type="ARBA" id="ARBA00004123"/>
    </source>
</evidence>
<evidence type="ECO:0000256" key="6">
    <source>
        <dbReference type="RuleBase" id="RU000682"/>
    </source>
</evidence>
<protein>
    <recommendedName>
        <fullName evidence="8">Homeobox domain-containing protein</fullName>
    </recommendedName>
</protein>
<dbReference type="Pfam" id="PF00046">
    <property type="entry name" value="Homeodomain"/>
    <property type="match status" value="1"/>
</dbReference>
<dbReference type="EMBL" id="CAXLJL010000223">
    <property type="protein sequence ID" value="CAL5134759.1"/>
    <property type="molecule type" value="Genomic_DNA"/>
</dbReference>
<evidence type="ECO:0000256" key="3">
    <source>
        <dbReference type="ARBA" id="ARBA00023155"/>
    </source>
</evidence>
<dbReference type="GO" id="GO:0000981">
    <property type="term" value="F:DNA-binding transcription factor activity, RNA polymerase II-specific"/>
    <property type="evidence" value="ECO:0007669"/>
    <property type="project" value="InterPro"/>
</dbReference>
<dbReference type="InterPro" id="IPR009057">
    <property type="entry name" value="Homeodomain-like_sf"/>
</dbReference>
<evidence type="ECO:0000313" key="10">
    <source>
        <dbReference type="Proteomes" id="UP001497525"/>
    </source>
</evidence>
<dbReference type="InterPro" id="IPR000047">
    <property type="entry name" value="HTH_motif"/>
</dbReference>
<organism evidence="9 10">
    <name type="scientific">Calicophoron daubneyi</name>
    <name type="common">Rumen fluke</name>
    <name type="synonym">Paramphistomum daubneyi</name>
    <dbReference type="NCBI Taxonomy" id="300641"/>
    <lineage>
        <taxon>Eukaryota</taxon>
        <taxon>Metazoa</taxon>
        <taxon>Spiralia</taxon>
        <taxon>Lophotrochozoa</taxon>
        <taxon>Platyhelminthes</taxon>
        <taxon>Trematoda</taxon>
        <taxon>Digenea</taxon>
        <taxon>Plagiorchiida</taxon>
        <taxon>Pronocephalata</taxon>
        <taxon>Paramphistomoidea</taxon>
        <taxon>Paramphistomidae</taxon>
        <taxon>Calicophoron</taxon>
    </lineage>
</organism>
<dbReference type="CDD" id="cd00086">
    <property type="entry name" value="homeodomain"/>
    <property type="match status" value="1"/>
</dbReference>
<dbReference type="Proteomes" id="UP001497525">
    <property type="component" value="Unassembled WGS sequence"/>
</dbReference>
<dbReference type="InterPro" id="IPR050848">
    <property type="entry name" value="Homeobox_TF"/>
</dbReference>
<accession>A0AAV2TFB3</accession>
<comment type="subcellular location">
    <subcellularLocation>
        <location evidence="1 5 6">Nucleus</location>
    </subcellularLocation>
</comment>
<dbReference type="PROSITE" id="PS50071">
    <property type="entry name" value="HOMEOBOX_2"/>
    <property type="match status" value="1"/>
</dbReference>
<dbReference type="InterPro" id="IPR001356">
    <property type="entry name" value="HD"/>
</dbReference>
<comment type="caution">
    <text evidence="9">The sequence shown here is derived from an EMBL/GenBank/DDBJ whole genome shotgun (WGS) entry which is preliminary data.</text>
</comment>
<feature type="compositionally biased region" description="Polar residues" evidence="7">
    <location>
        <begin position="57"/>
        <end position="74"/>
    </location>
</feature>
<proteinExistence type="predicted"/>
<evidence type="ECO:0000256" key="4">
    <source>
        <dbReference type="ARBA" id="ARBA00023242"/>
    </source>
</evidence>
<feature type="compositionally biased region" description="Polar residues" evidence="7">
    <location>
        <begin position="103"/>
        <end position="118"/>
    </location>
</feature>
<dbReference type="PROSITE" id="PS00027">
    <property type="entry name" value="HOMEOBOX_1"/>
    <property type="match status" value="1"/>
</dbReference>
<feature type="region of interest" description="Disordered" evidence="7">
    <location>
        <begin position="315"/>
        <end position="335"/>
    </location>
</feature>
<evidence type="ECO:0000256" key="5">
    <source>
        <dbReference type="PROSITE-ProRule" id="PRU00108"/>
    </source>
</evidence>
<evidence type="ECO:0000256" key="7">
    <source>
        <dbReference type="SAM" id="MobiDB-lite"/>
    </source>
</evidence>
<dbReference type="PRINTS" id="PR00031">
    <property type="entry name" value="HTHREPRESSR"/>
</dbReference>
<feature type="compositionally biased region" description="Basic and acidic residues" evidence="7">
    <location>
        <begin position="147"/>
        <end position="159"/>
    </location>
</feature>
<dbReference type="SMART" id="SM00389">
    <property type="entry name" value="HOX"/>
    <property type="match status" value="1"/>
</dbReference>
<feature type="DNA-binding region" description="Homeobox" evidence="5">
    <location>
        <begin position="182"/>
        <end position="241"/>
    </location>
</feature>
<keyword evidence="3 5" id="KW-0371">Homeobox</keyword>
<keyword evidence="2 5" id="KW-0238">DNA-binding</keyword>
<sequence>MACQCSGPLLSRGFALSSTPRHISPRMVQAKKRRSFMVTDILDDQSDDPTYPRETVHPSSMNDNQQICTAQCYQPSPPHLESEMQSTPRCDSAFHPSEDDENMSSPSFEPNNLSQSDPHTPEDHNCSVTEPQKSLSGSPTGSVRNTNTRDSDHSYEKSLGRSGARSSRFVPFSDRIKGPRKLRKARTAFTDQQLNELEHSFDKQKYLAVQDRMDLANRLGLSDMQVKTWYQNRRTKWKRQTAVGLELLAEADNFAAVQRLLQHSSYWAYHSTSKGIFSDKEHTNGIDGHADCLSGRHEDMPTKYDAAAVGNEIDGNGSKRWTTSKNSTAHSQPSVLSDKSAGLLQVPTGCNSETRRLPPSGIGELRISPLGISHPIPFITPNFLSNTEDASMQHVSNSNDILWLSYALSHMKPRVNPVDPLNFSNQNN</sequence>
<dbReference type="PANTHER" id="PTHR24333:SF5">
    <property type="entry name" value="VENT HOMEOBOX"/>
    <property type="match status" value="1"/>
</dbReference>
<evidence type="ECO:0000259" key="8">
    <source>
        <dbReference type="PROSITE" id="PS50071"/>
    </source>
</evidence>
<keyword evidence="4 5" id="KW-0539">Nucleus</keyword>
<feature type="compositionally biased region" description="Polar residues" evidence="7">
    <location>
        <begin position="319"/>
        <end position="335"/>
    </location>
</feature>
<gene>
    <name evidence="9" type="ORF">CDAUBV1_LOCUS8724</name>
</gene>
<feature type="compositionally biased region" description="Polar residues" evidence="7">
    <location>
        <begin position="126"/>
        <end position="146"/>
    </location>
</feature>
<name>A0AAV2TFB3_CALDB</name>
<reference evidence="9" key="1">
    <citation type="submission" date="2024-06" db="EMBL/GenBank/DDBJ databases">
        <authorList>
            <person name="Liu X."/>
            <person name="Lenzi L."/>
            <person name="Haldenby T S."/>
            <person name="Uol C."/>
        </authorList>
    </citation>
    <scope>NUCLEOTIDE SEQUENCE</scope>
</reference>
<dbReference type="GO" id="GO:0005634">
    <property type="term" value="C:nucleus"/>
    <property type="evidence" value="ECO:0007669"/>
    <property type="project" value="UniProtKB-SubCell"/>
</dbReference>
<dbReference type="SUPFAM" id="SSF46689">
    <property type="entry name" value="Homeodomain-like"/>
    <property type="match status" value="1"/>
</dbReference>
<dbReference type="GO" id="GO:0003677">
    <property type="term" value="F:DNA binding"/>
    <property type="evidence" value="ECO:0007669"/>
    <property type="project" value="UniProtKB-UniRule"/>
</dbReference>
<evidence type="ECO:0000313" key="9">
    <source>
        <dbReference type="EMBL" id="CAL5134759.1"/>
    </source>
</evidence>
<dbReference type="PANTHER" id="PTHR24333">
    <property type="entry name" value="HOMEO BOX HB9 LIKE A-RELATED"/>
    <property type="match status" value="1"/>
</dbReference>
<feature type="domain" description="Homeobox" evidence="8">
    <location>
        <begin position="180"/>
        <end position="240"/>
    </location>
</feature>
<dbReference type="InterPro" id="IPR017970">
    <property type="entry name" value="Homeobox_CS"/>
</dbReference>